<evidence type="ECO:0000259" key="4">
    <source>
        <dbReference type="PROSITE" id="PS50042"/>
    </source>
</evidence>
<dbReference type="InterPro" id="IPR000595">
    <property type="entry name" value="cNMP-bd_dom"/>
</dbReference>
<proteinExistence type="predicted"/>
<dbReference type="CDD" id="cd00038">
    <property type="entry name" value="CAP_ED"/>
    <property type="match status" value="1"/>
</dbReference>
<evidence type="ECO:0000256" key="3">
    <source>
        <dbReference type="ARBA" id="ARBA00023163"/>
    </source>
</evidence>
<dbReference type="InterPro" id="IPR036390">
    <property type="entry name" value="WH_DNA-bd_sf"/>
</dbReference>
<sequence>MLSAAHLTAARARLRRYPAKHTIYWEGEPSSFFYQLQDGAVRLYSCGQRQDFVHSLVFPGETFGETVIGTNPVAPSSAEALTDTAVWVVERAELLEVLRQHPDLHAQFTRRLVDLLCFHTHMRSNTTLLPAAEQILQLVSYYAHKMLTRRNAGNCGTTSAQHCCFCERLLEQADGYISVPFTRQQIADMLGLRVETVMRTVKELDAAGRLRLHEHKLYYRTAQPALAGSAIPILS</sequence>
<gene>
    <name evidence="5" type="ORF">GCM10023186_25300</name>
</gene>
<evidence type="ECO:0000256" key="2">
    <source>
        <dbReference type="ARBA" id="ARBA00023125"/>
    </source>
</evidence>
<evidence type="ECO:0000256" key="1">
    <source>
        <dbReference type="ARBA" id="ARBA00023015"/>
    </source>
</evidence>
<dbReference type="SMART" id="SM00100">
    <property type="entry name" value="cNMP"/>
    <property type="match status" value="1"/>
</dbReference>
<keyword evidence="6" id="KW-1185">Reference proteome</keyword>
<dbReference type="PRINTS" id="PR00034">
    <property type="entry name" value="HTHCRP"/>
</dbReference>
<dbReference type="SMART" id="SM00419">
    <property type="entry name" value="HTH_CRP"/>
    <property type="match status" value="1"/>
</dbReference>
<dbReference type="Pfam" id="PF00027">
    <property type="entry name" value="cNMP_binding"/>
    <property type="match status" value="1"/>
</dbReference>
<dbReference type="SUPFAM" id="SSF46785">
    <property type="entry name" value="Winged helix' DNA-binding domain"/>
    <property type="match status" value="1"/>
</dbReference>
<reference evidence="6" key="1">
    <citation type="journal article" date="2019" name="Int. J. Syst. Evol. Microbiol.">
        <title>The Global Catalogue of Microorganisms (GCM) 10K type strain sequencing project: providing services to taxonomists for standard genome sequencing and annotation.</title>
        <authorList>
            <consortium name="The Broad Institute Genomics Platform"/>
            <consortium name="The Broad Institute Genome Sequencing Center for Infectious Disease"/>
            <person name="Wu L."/>
            <person name="Ma J."/>
        </authorList>
    </citation>
    <scope>NUCLEOTIDE SEQUENCE [LARGE SCALE GENOMIC DNA]</scope>
    <source>
        <strain evidence="6">JCM 17924</strain>
    </source>
</reference>
<feature type="domain" description="Cyclic nucleotide-binding" evidence="4">
    <location>
        <begin position="15"/>
        <end position="98"/>
    </location>
</feature>
<dbReference type="PROSITE" id="PS50042">
    <property type="entry name" value="CNMP_BINDING_3"/>
    <property type="match status" value="1"/>
</dbReference>
<organism evidence="5 6">
    <name type="scientific">Hymenobacter koreensis</name>
    <dbReference type="NCBI Taxonomy" id="1084523"/>
    <lineage>
        <taxon>Bacteria</taxon>
        <taxon>Pseudomonadati</taxon>
        <taxon>Bacteroidota</taxon>
        <taxon>Cytophagia</taxon>
        <taxon>Cytophagales</taxon>
        <taxon>Hymenobacteraceae</taxon>
        <taxon>Hymenobacter</taxon>
    </lineage>
</organism>
<dbReference type="InterPro" id="IPR012318">
    <property type="entry name" value="HTH_CRP"/>
</dbReference>
<comment type="caution">
    <text evidence="5">The sequence shown here is derived from an EMBL/GenBank/DDBJ whole genome shotgun (WGS) entry which is preliminary data.</text>
</comment>
<evidence type="ECO:0000313" key="6">
    <source>
        <dbReference type="Proteomes" id="UP001500454"/>
    </source>
</evidence>
<dbReference type="Pfam" id="PF13545">
    <property type="entry name" value="HTH_Crp_2"/>
    <property type="match status" value="1"/>
</dbReference>
<keyword evidence="3" id="KW-0804">Transcription</keyword>
<keyword evidence="2" id="KW-0238">DNA-binding</keyword>
<evidence type="ECO:0000313" key="5">
    <source>
        <dbReference type="EMBL" id="GAA4383806.1"/>
    </source>
</evidence>
<dbReference type="RefSeq" id="WP_345224725.1">
    <property type="nucleotide sequence ID" value="NZ_BAABHA010000008.1"/>
</dbReference>
<accession>A0ABP8J2E3</accession>
<dbReference type="SUPFAM" id="SSF51206">
    <property type="entry name" value="cAMP-binding domain-like"/>
    <property type="match status" value="1"/>
</dbReference>
<dbReference type="InterPro" id="IPR018490">
    <property type="entry name" value="cNMP-bd_dom_sf"/>
</dbReference>
<dbReference type="EMBL" id="BAABHA010000008">
    <property type="protein sequence ID" value="GAA4383806.1"/>
    <property type="molecule type" value="Genomic_DNA"/>
</dbReference>
<protein>
    <recommendedName>
        <fullName evidence="4">Cyclic nucleotide-binding domain-containing protein</fullName>
    </recommendedName>
</protein>
<dbReference type="InterPro" id="IPR014710">
    <property type="entry name" value="RmlC-like_jellyroll"/>
</dbReference>
<dbReference type="PANTHER" id="PTHR24567">
    <property type="entry name" value="CRP FAMILY TRANSCRIPTIONAL REGULATORY PROTEIN"/>
    <property type="match status" value="1"/>
</dbReference>
<dbReference type="Gene3D" id="2.60.120.10">
    <property type="entry name" value="Jelly Rolls"/>
    <property type="match status" value="1"/>
</dbReference>
<dbReference type="InterPro" id="IPR050397">
    <property type="entry name" value="Env_Response_Regulators"/>
</dbReference>
<dbReference type="PANTHER" id="PTHR24567:SF26">
    <property type="entry name" value="REGULATORY PROTEIN YEIL"/>
    <property type="match status" value="1"/>
</dbReference>
<dbReference type="Proteomes" id="UP001500454">
    <property type="component" value="Unassembled WGS sequence"/>
</dbReference>
<name>A0ABP8J2E3_9BACT</name>
<keyword evidence="1" id="KW-0805">Transcription regulation</keyword>